<dbReference type="STRING" id="1230097.A0A423XG83"/>
<dbReference type="InterPro" id="IPR050416">
    <property type="entry name" value="FAD-linked_Oxidoreductase"/>
</dbReference>
<keyword evidence="7" id="KW-1185">Reference proteome</keyword>
<proteinExistence type="inferred from homology"/>
<evidence type="ECO:0000313" key="6">
    <source>
        <dbReference type="EMBL" id="ROW15212.1"/>
    </source>
</evidence>
<dbReference type="Gene3D" id="3.30.465.10">
    <property type="match status" value="1"/>
</dbReference>
<dbReference type="Proteomes" id="UP000285146">
    <property type="component" value="Unassembled WGS sequence"/>
</dbReference>
<organism evidence="6 7">
    <name type="scientific">Cytospora leucostoma</name>
    <dbReference type="NCBI Taxonomy" id="1230097"/>
    <lineage>
        <taxon>Eukaryota</taxon>
        <taxon>Fungi</taxon>
        <taxon>Dikarya</taxon>
        <taxon>Ascomycota</taxon>
        <taxon>Pezizomycotina</taxon>
        <taxon>Sordariomycetes</taxon>
        <taxon>Sordariomycetidae</taxon>
        <taxon>Diaporthales</taxon>
        <taxon>Cytosporaceae</taxon>
        <taxon>Cytospora</taxon>
    </lineage>
</organism>
<accession>A0A423XG83</accession>
<dbReference type="GO" id="GO:0016491">
    <property type="term" value="F:oxidoreductase activity"/>
    <property type="evidence" value="ECO:0007669"/>
    <property type="project" value="UniProtKB-KW"/>
</dbReference>
<keyword evidence="2" id="KW-0285">Flavoprotein</keyword>
<evidence type="ECO:0000256" key="4">
    <source>
        <dbReference type="ARBA" id="ARBA00023002"/>
    </source>
</evidence>
<sequence>MSPKLAPQLFEELQRQIGSELEILTDQTGSRFPEFAKRWSDIDRQIPAAIVLPESEDHIQQTVRWAVEASVPFVTTSGGHSNWSTIGDDGFIIDLSKYTGIEVDAHGPTAKIRGSIVTKSVAVHLADAGYFTALGNGTQVGAIPYLLNGGVSITTSLTGYGSDQILAARLIDAQGNLVEVTQEKEPDLLYAIRGAGQFFGLITELTIKVWPLSLLRNDQGVLWIGRFIFPLDRAKEIAEAMKGIMDDDSHATAGLVMTVCPPPARKPALVIAGRYTGNPDDAKLAFGPLHALGPLLVNGGPVPIQNASDGREALEAKGTYKSFGTVGLRRFDIERFLETIEVWKRLVEECPDAVNTTYNFQWDSRPPRQPGFESANSLHDIRYWQNNIIWYTDSASRQRVEELNAECIAISRGPDQSEYADYQNATRTDPIERRFRGEGKLEKLKALKQKWDPKGVFTRQLLD</sequence>
<keyword evidence="3" id="KW-0274">FAD</keyword>
<comment type="caution">
    <text evidence="6">The sequence shown here is derived from an EMBL/GenBank/DDBJ whole genome shotgun (WGS) entry which is preliminary data.</text>
</comment>
<protein>
    <recommendedName>
        <fullName evidence="5">FAD-binding PCMH-type domain-containing protein</fullName>
    </recommendedName>
</protein>
<evidence type="ECO:0000256" key="3">
    <source>
        <dbReference type="ARBA" id="ARBA00022827"/>
    </source>
</evidence>
<dbReference type="Pfam" id="PF01565">
    <property type="entry name" value="FAD_binding_4"/>
    <property type="match status" value="1"/>
</dbReference>
<name>A0A423XG83_9PEZI</name>
<evidence type="ECO:0000256" key="2">
    <source>
        <dbReference type="ARBA" id="ARBA00022630"/>
    </source>
</evidence>
<dbReference type="Gene3D" id="3.40.462.20">
    <property type="match status" value="1"/>
</dbReference>
<dbReference type="PROSITE" id="PS51387">
    <property type="entry name" value="FAD_PCMH"/>
    <property type="match status" value="1"/>
</dbReference>
<dbReference type="AlphaFoldDB" id="A0A423XG83"/>
<dbReference type="InterPro" id="IPR006094">
    <property type="entry name" value="Oxid_FAD_bind_N"/>
</dbReference>
<dbReference type="OrthoDB" id="415825at2759"/>
<dbReference type="EMBL" id="LKEB01000010">
    <property type="protein sequence ID" value="ROW15212.1"/>
    <property type="molecule type" value="Genomic_DNA"/>
</dbReference>
<feature type="domain" description="FAD-binding PCMH-type" evidence="5">
    <location>
        <begin position="43"/>
        <end position="212"/>
    </location>
</feature>
<dbReference type="InterPro" id="IPR036318">
    <property type="entry name" value="FAD-bd_PCMH-like_sf"/>
</dbReference>
<dbReference type="SUPFAM" id="SSF56176">
    <property type="entry name" value="FAD-binding/transporter-associated domain-like"/>
    <property type="match status" value="1"/>
</dbReference>
<gene>
    <name evidence="6" type="ORF">VPNG_03071</name>
</gene>
<keyword evidence="4" id="KW-0560">Oxidoreductase</keyword>
<dbReference type="PANTHER" id="PTHR42973:SF7">
    <property type="entry name" value="FAD-BINDING PCMH-TYPE DOMAIN-CONTAINING PROTEIN"/>
    <property type="match status" value="1"/>
</dbReference>
<comment type="similarity">
    <text evidence="1">Belongs to the oxygen-dependent FAD-linked oxidoreductase family.</text>
</comment>
<dbReference type="GO" id="GO:0071949">
    <property type="term" value="F:FAD binding"/>
    <property type="evidence" value="ECO:0007669"/>
    <property type="project" value="InterPro"/>
</dbReference>
<dbReference type="InParanoid" id="A0A423XG83"/>
<evidence type="ECO:0000259" key="5">
    <source>
        <dbReference type="PROSITE" id="PS51387"/>
    </source>
</evidence>
<reference evidence="6 7" key="1">
    <citation type="submission" date="2015-09" db="EMBL/GenBank/DDBJ databases">
        <title>Host preference determinants of Valsa canker pathogens revealed by comparative genomics.</title>
        <authorList>
            <person name="Yin Z."/>
            <person name="Huang L."/>
        </authorList>
    </citation>
    <scope>NUCLEOTIDE SEQUENCE [LARGE SCALE GENOMIC DNA]</scope>
    <source>
        <strain evidence="6 7">SXYLt</strain>
    </source>
</reference>
<evidence type="ECO:0000313" key="7">
    <source>
        <dbReference type="Proteomes" id="UP000285146"/>
    </source>
</evidence>
<evidence type="ECO:0000256" key="1">
    <source>
        <dbReference type="ARBA" id="ARBA00005466"/>
    </source>
</evidence>
<dbReference type="InterPro" id="IPR016169">
    <property type="entry name" value="FAD-bd_PCMH_sub2"/>
</dbReference>
<dbReference type="PANTHER" id="PTHR42973">
    <property type="entry name" value="BINDING OXIDOREDUCTASE, PUTATIVE (AFU_ORTHOLOGUE AFUA_1G17690)-RELATED"/>
    <property type="match status" value="1"/>
</dbReference>
<dbReference type="InterPro" id="IPR016166">
    <property type="entry name" value="FAD-bd_PCMH"/>
</dbReference>